<comment type="caution">
    <text evidence="1">The sequence shown here is derived from an EMBL/GenBank/DDBJ whole genome shotgun (WGS) entry which is preliminary data.</text>
</comment>
<organism evidence="1 2">
    <name type="scientific">Fulvivirga marina</name>
    <dbReference type="NCBI Taxonomy" id="2494733"/>
    <lineage>
        <taxon>Bacteria</taxon>
        <taxon>Pseudomonadati</taxon>
        <taxon>Bacteroidota</taxon>
        <taxon>Cytophagia</taxon>
        <taxon>Cytophagales</taxon>
        <taxon>Fulvivirgaceae</taxon>
        <taxon>Fulvivirga</taxon>
    </lineage>
</organism>
<dbReference type="RefSeq" id="WP_202854571.1">
    <property type="nucleotide sequence ID" value="NZ_JAEUGD010000004.1"/>
</dbReference>
<protein>
    <submittedName>
        <fullName evidence="1">Uncharacterized protein</fullName>
    </submittedName>
</protein>
<reference evidence="1" key="1">
    <citation type="submission" date="2021-01" db="EMBL/GenBank/DDBJ databases">
        <title>Fulvivirga kasyanovii gen. nov., sp nov., a novel member of the phylum Bacteroidetes isolated from seawater in a mussel farm.</title>
        <authorList>
            <person name="Zhao L.-H."/>
            <person name="Wang Z.-J."/>
        </authorList>
    </citation>
    <scope>NUCLEOTIDE SEQUENCE</scope>
    <source>
        <strain evidence="1">29W222</strain>
    </source>
</reference>
<name>A0A937KCJ2_9BACT</name>
<dbReference type="Proteomes" id="UP000614216">
    <property type="component" value="Unassembled WGS sequence"/>
</dbReference>
<gene>
    <name evidence="1" type="ORF">JMN32_01810</name>
</gene>
<evidence type="ECO:0000313" key="1">
    <source>
        <dbReference type="EMBL" id="MBL6445025.1"/>
    </source>
</evidence>
<evidence type="ECO:0000313" key="2">
    <source>
        <dbReference type="Proteomes" id="UP000614216"/>
    </source>
</evidence>
<dbReference type="AlphaFoldDB" id="A0A937KCJ2"/>
<proteinExistence type="predicted"/>
<keyword evidence="2" id="KW-1185">Reference proteome</keyword>
<dbReference type="EMBL" id="JAEUGD010000004">
    <property type="protein sequence ID" value="MBL6445025.1"/>
    <property type="molecule type" value="Genomic_DNA"/>
</dbReference>
<accession>A0A937KCJ2</accession>
<sequence>MHPTRIFKYKDYLWKPEKRGIKLNTTDGGCFTHFDPFDEREYKDYLKDELAKEEKIHCISAFINTEINPRINYDFDKAFSELDGIGQ</sequence>